<evidence type="ECO:0000259" key="8">
    <source>
        <dbReference type="PROSITE" id="PS50928"/>
    </source>
</evidence>
<comment type="similarity">
    <text evidence="7">Belongs to the binding-protein-dependent transport system permease family.</text>
</comment>
<dbReference type="NCBIfam" id="TIGR01097">
    <property type="entry name" value="PhnE"/>
    <property type="match status" value="1"/>
</dbReference>
<evidence type="ECO:0000256" key="1">
    <source>
        <dbReference type="ARBA" id="ARBA00004651"/>
    </source>
</evidence>
<keyword evidence="5 7" id="KW-1133">Transmembrane helix</keyword>
<feature type="transmembrane region" description="Helical" evidence="7">
    <location>
        <begin position="452"/>
        <end position="469"/>
    </location>
</feature>
<dbReference type="CDD" id="cd06261">
    <property type="entry name" value="TM_PBP2"/>
    <property type="match status" value="1"/>
</dbReference>
<dbReference type="EMBL" id="JMGO02000008">
    <property type="protein sequence ID" value="KXU79638.1"/>
    <property type="molecule type" value="Genomic_DNA"/>
</dbReference>
<organism evidence="9 10">
    <name type="scientific">Aeromonas enteropelogenes</name>
    <name type="common">Aeromonas trota</name>
    <dbReference type="NCBI Taxonomy" id="29489"/>
    <lineage>
        <taxon>Bacteria</taxon>
        <taxon>Pseudomonadati</taxon>
        <taxon>Pseudomonadota</taxon>
        <taxon>Gammaproteobacteria</taxon>
        <taxon>Aeromonadales</taxon>
        <taxon>Aeromonadaceae</taxon>
        <taxon>Aeromonas</taxon>
    </lineage>
</organism>
<feature type="transmembrane region" description="Helical" evidence="7">
    <location>
        <begin position="268"/>
        <end position="285"/>
    </location>
</feature>
<dbReference type="AlphaFoldDB" id="A0A175VH64"/>
<dbReference type="InterPro" id="IPR035906">
    <property type="entry name" value="MetI-like_sf"/>
</dbReference>
<evidence type="ECO:0000313" key="9">
    <source>
        <dbReference type="EMBL" id="KXU79638.1"/>
    </source>
</evidence>
<dbReference type="Pfam" id="PF00528">
    <property type="entry name" value="BPD_transp_1"/>
    <property type="match status" value="2"/>
</dbReference>
<feature type="transmembrane region" description="Helical" evidence="7">
    <location>
        <begin position="70"/>
        <end position="92"/>
    </location>
</feature>
<feature type="transmembrane region" description="Helical" evidence="7">
    <location>
        <begin position="329"/>
        <end position="347"/>
    </location>
</feature>
<dbReference type="GO" id="GO:0015416">
    <property type="term" value="F:ABC-type phosphonate transporter activity"/>
    <property type="evidence" value="ECO:0007669"/>
    <property type="project" value="InterPro"/>
</dbReference>
<dbReference type="PANTHER" id="PTHR30043:SF1">
    <property type="entry name" value="ABC TRANSPORT SYSTEM PERMEASE PROTEIN P69"/>
    <property type="match status" value="1"/>
</dbReference>
<keyword evidence="6 7" id="KW-0472">Membrane</keyword>
<sequence>MFNLTSRWRHPLPWLLLLIGYSLWQQADGWLGLFDGQSWRQMGNFLATSWPPRFDRDFLALTLTATLESLAVATLGLAGALLLGVPFALLGSRALSLAELGPVPSPLRSALRALSRLVAIVLRSLPELIWALLFVRLSGLGPLAAILAIAVSYGGMLAKVYNEIMESGALQPARALLLGGSGRLQALWYGVLPAVRQELLSYTVYRWECALRASVIMGFVGAGGLGQQLELSLRMFAGGEVVTLLLAFILLVTLADGLSAWLRHSRSPGLLLLICLGLAAALALYQLDWRMLSFSFGGLGAFLGEFLQPDWSWPFLKTVASGLLDTVQMALLSTLFSALLALPLACLARHCWPLRLLFNLLRSVPELIFASLLVIAVGLGPVAGILALTLHTTGVLARLFVETLENADPAPRLALQLSGAGSIASFWYGLFPLVTRQWLAYSLYRGEMNLRAATILGVVGAGGLGQQLYVSLSLFRYDQTATLLLAILLLVWLAEAISRRTRLPRPAPTQRDCQI</sequence>
<dbReference type="GO" id="GO:0005886">
    <property type="term" value="C:plasma membrane"/>
    <property type="evidence" value="ECO:0007669"/>
    <property type="project" value="UniProtKB-SubCell"/>
</dbReference>
<evidence type="ECO:0000256" key="6">
    <source>
        <dbReference type="ARBA" id="ARBA00023136"/>
    </source>
</evidence>
<comment type="caution">
    <text evidence="9">The sequence shown here is derived from an EMBL/GenBank/DDBJ whole genome shotgun (WGS) entry which is preliminary data.</text>
</comment>
<evidence type="ECO:0000256" key="5">
    <source>
        <dbReference type="ARBA" id="ARBA00022989"/>
    </source>
</evidence>
<dbReference type="PANTHER" id="PTHR30043">
    <property type="entry name" value="PHOSPHONATES TRANSPORT SYSTEM PERMEASE PROTEIN"/>
    <property type="match status" value="1"/>
</dbReference>
<feature type="domain" description="ABC transmembrane type-1" evidence="8">
    <location>
        <begin position="66"/>
        <end position="259"/>
    </location>
</feature>
<dbReference type="SUPFAM" id="SSF161098">
    <property type="entry name" value="MetI-like"/>
    <property type="match status" value="2"/>
</dbReference>
<proteinExistence type="inferred from homology"/>
<feature type="transmembrane region" description="Helical" evidence="7">
    <location>
        <begin position="140"/>
        <end position="161"/>
    </location>
</feature>
<reference evidence="9 10" key="1">
    <citation type="submission" date="2016-02" db="EMBL/GenBank/DDBJ databases">
        <title>Draft genome sequence of Aeromonas trota strain 1999lcr isolated from cerebrospinal fluid (CSF).</title>
        <authorList>
            <person name="Dallagassa C.B."/>
            <person name="Prediger K.C."/>
            <person name="Weiss V.A."/>
            <person name="Assis F.E."/>
            <person name="Baura V."/>
            <person name="Cruz L.M."/>
            <person name="Souza E.M."/>
            <person name="Pedrosa F.O."/>
            <person name="Fadel-Picheth C.M."/>
        </authorList>
    </citation>
    <scope>NUCLEOTIDE SEQUENCE [LARGE SCALE GENOMIC DNA]</scope>
    <source>
        <strain evidence="9 10">1999lcr</strain>
    </source>
</reference>
<feature type="transmembrane region" description="Helical" evidence="7">
    <location>
        <begin position="211"/>
        <end position="229"/>
    </location>
</feature>
<name>A0A175VH64_AEREN</name>
<feature type="transmembrane region" description="Helical" evidence="7">
    <location>
        <begin position="241"/>
        <end position="262"/>
    </location>
</feature>
<keyword evidence="4 7" id="KW-0812">Transmembrane</keyword>
<comment type="subcellular location">
    <subcellularLocation>
        <location evidence="1 7">Cell membrane</location>
        <topology evidence="1 7">Multi-pass membrane protein</topology>
    </subcellularLocation>
</comment>
<dbReference type="OrthoDB" id="9808005at2"/>
<evidence type="ECO:0000256" key="3">
    <source>
        <dbReference type="ARBA" id="ARBA00022475"/>
    </source>
</evidence>
<evidence type="ECO:0000313" key="10">
    <source>
        <dbReference type="Proteomes" id="UP000078435"/>
    </source>
</evidence>
<keyword evidence="3" id="KW-1003">Cell membrane</keyword>
<dbReference type="Proteomes" id="UP000078435">
    <property type="component" value="Unassembled WGS sequence"/>
</dbReference>
<evidence type="ECO:0000256" key="7">
    <source>
        <dbReference type="RuleBase" id="RU363032"/>
    </source>
</evidence>
<feature type="transmembrane region" description="Helical" evidence="7">
    <location>
        <begin position="481"/>
        <end position="498"/>
    </location>
</feature>
<dbReference type="RefSeq" id="WP_061476849.1">
    <property type="nucleotide sequence ID" value="NZ_JAAKWW010000010.1"/>
</dbReference>
<dbReference type="InterPro" id="IPR005769">
    <property type="entry name" value="PhnE/PtxC"/>
</dbReference>
<feature type="domain" description="ABC transmembrane type-1" evidence="8">
    <location>
        <begin position="323"/>
        <end position="498"/>
    </location>
</feature>
<dbReference type="PROSITE" id="PS50928">
    <property type="entry name" value="ABC_TM1"/>
    <property type="match status" value="2"/>
</dbReference>
<dbReference type="STRING" id="29489.VL01_14160"/>
<feature type="transmembrane region" description="Helical" evidence="7">
    <location>
        <begin position="413"/>
        <end position="431"/>
    </location>
</feature>
<gene>
    <name evidence="9" type="ORF">LCR_18265</name>
</gene>
<protein>
    <submittedName>
        <fullName evidence="9">Phosphonate ABC transporter permease</fullName>
    </submittedName>
</protein>
<evidence type="ECO:0000256" key="4">
    <source>
        <dbReference type="ARBA" id="ARBA00022692"/>
    </source>
</evidence>
<dbReference type="InterPro" id="IPR000515">
    <property type="entry name" value="MetI-like"/>
</dbReference>
<dbReference type="Gene3D" id="1.10.3720.10">
    <property type="entry name" value="MetI-like"/>
    <property type="match status" value="2"/>
</dbReference>
<evidence type="ECO:0000256" key="2">
    <source>
        <dbReference type="ARBA" id="ARBA00022448"/>
    </source>
</evidence>
<feature type="transmembrane region" description="Helical" evidence="7">
    <location>
        <begin position="367"/>
        <end position="393"/>
    </location>
</feature>
<keyword evidence="2 7" id="KW-0813">Transport</keyword>
<accession>A0A175VH64</accession>